<feature type="non-terminal residue" evidence="1">
    <location>
        <position position="101"/>
    </location>
</feature>
<proteinExistence type="predicted"/>
<accession>A0A6G1BSW4</accession>
<dbReference type="Proteomes" id="UP000479710">
    <property type="component" value="Unassembled WGS sequence"/>
</dbReference>
<evidence type="ECO:0000313" key="1">
    <source>
        <dbReference type="EMBL" id="KAF0890523.1"/>
    </source>
</evidence>
<organism evidence="1 2">
    <name type="scientific">Oryza meyeriana var. granulata</name>
    <dbReference type="NCBI Taxonomy" id="110450"/>
    <lineage>
        <taxon>Eukaryota</taxon>
        <taxon>Viridiplantae</taxon>
        <taxon>Streptophyta</taxon>
        <taxon>Embryophyta</taxon>
        <taxon>Tracheophyta</taxon>
        <taxon>Spermatophyta</taxon>
        <taxon>Magnoliopsida</taxon>
        <taxon>Liliopsida</taxon>
        <taxon>Poales</taxon>
        <taxon>Poaceae</taxon>
        <taxon>BOP clade</taxon>
        <taxon>Oryzoideae</taxon>
        <taxon>Oryzeae</taxon>
        <taxon>Oryzinae</taxon>
        <taxon>Oryza</taxon>
        <taxon>Oryza meyeriana</taxon>
    </lineage>
</organism>
<protein>
    <submittedName>
        <fullName evidence="1">Uncharacterized protein</fullName>
    </submittedName>
</protein>
<gene>
    <name evidence="1" type="ORF">E2562_003738</name>
</gene>
<dbReference type="AlphaFoldDB" id="A0A6G1BSW4"/>
<sequence length="101" mass="11176">PVHPLWRWSPLRSMEAMPFGHPLWRRRLRRSTETTLSGARGGHSRVYPLGIVTLDRGGVLPWLGATITRSSKGLSGAQKFGASLRAWRGSEAQSLPRKFGG</sequence>
<feature type="non-terminal residue" evidence="1">
    <location>
        <position position="1"/>
    </location>
</feature>
<dbReference type="EMBL" id="SPHZ02000011">
    <property type="protein sequence ID" value="KAF0890523.1"/>
    <property type="molecule type" value="Genomic_DNA"/>
</dbReference>
<evidence type="ECO:0000313" key="2">
    <source>
        <dbReference type="Proteomes" id="UP000479710"/>
    </source>
</evidence>
<name>A0A6G1BSW4_9ORYZ</name>
<reference evidence="1 2" key="1">
    <citation type="submission" date="2019-11" db="EMBL/GenBank/DDBJ databases">
        <title>Whole genome sequence of Oryza granulata.</title>
        <authorList>
            <person name="Li W."/>
        </authorList>
    </citation>
    <scope>NUCLEOTIDE SEQUENCE [LARGE SCALE GENOMIC DNA]</scope>
    <source>
        <strain evidence="2">cv. Menghai</strain>
        <tissue evidence="1">Leaf</tissue>
    </source>
</reference>
<comment type="caution">
    <text evidence="1">The sequence shown here is derived from an EMBL/GenBank/DDBJ whole genome shotgun (WGS) entry which is preliminary data.</text>
</comment>
<keyword evidence="2" id="KW-1185">Reference proteome</keyword>